<dbReference type="RefSeq" id="WP_051315666.1">
    <property type="nucleotide sequence ID" value="NZ_BMWP01000020.1"/>
</dbReference>
<dbReference type="InterPro" id="IPR029151">
    <property type="entry name" value="Sensor-like_sf"/>
</dbReference>
<dbReference type="SMART" id="SM00387">
    <property type="entry name" value="HATPase_c"/>
    <property type="match status" value="1"/>
</dbReference>
<dbReference type="PROSITE" id="PS50109">
    <property type="entry name" value="HIS_KIN"/>
    <property type="match status" value="1"/>
</dbReference>
<dbReference type="InterPro" id="IPR003594">
    <property type="entry name" value="HATPase_dom"/>
</dbReference>
<keyword evidence="7" id="KW-0067">ATP-binding</keyword>
<dbReference type="EMBL" id="BMWP01000020">
    <property type="protein sequence ID" value="GGW41422.1"/>
    <property type="molecule type" value="Genomic_DNA"/>
</dbReference>
<evidence type="ECO:0000259" key="9">
    <source>
        <dbReference type="PROSITE" id="PS50109"/>
    </source>
</evidence>
<dbReference type="Pfam" id="PF02518">
    <property type="entry name" value="HATPase_c"/>
    <property type="match status" value="1"/>
</dbReference>
<evidence type="ECO:0000313" key="10">
    <source>
        <dbReference type="EMBL" id="GGW41422.1"/>
    </source>
</evidence>
<dbReference type="SUPFAM" id="SSF55874">
    <property type="entry name" value="ATPase domain of HSP90 chaperone/DNA topoisomerase II/histidine kinase"/>
    <property type="match status" value="1"/>
</dbReference>
<gene>
    <name evidence="10" type="ORF">GCM10007383_27740</name>
</gene>
<evidence type="ECO:0000256" key="6">
    <source>
        <dbReference type="ARBA" id="ARBA00022777"/>
    </source>
</evidence>
<reference evidence="10" key="1">
    <citation type="journal article" date="2014" name="Int. J. Syst. Evol. Microbiol.">
        <title>Complete genome sequence of Corynebacterium casei LMG S-19264T (=DSM 44701T), isolated from a smear-ripened cheese.</title>
        <authorList>
            <consortium name="US DOE Joint Genome Institute (JGI-PGF)"/>
            <person name="Walter F."/>
            <person name="Albersmeier A."/>
            <person name="Kalinowski J."/>
            <person name="Ruckert C."/>
        </authorList>
    </citation>
    <scope>NUCLEOTIDE SEQUENCE</scope>
    <source>
        <strain evidence="10">KCTC 12113</strain>
    </source>
</reference>
<proteinExistence type="predicted"/>
<keyword evidence="8" id="KW-0812">Transmembrane</keyword>
<dbReference type="InterPro" id="IPR036890">
    <property type="entry name" value="HATPase_C_sf"/>
</dbReference>
<dbReference type="GO" id="GO:0005524">
    <property type="term" value="F:ATP binding"/>
    <property type="evidence" value="ECO:0007669"/>
    <property type="project" value="UniProtKB-KW"/>
</dbReference>
<dbReference type="PANTHER" id="PTHR41523:SF8">
    <property type="entry name" value="ETHYLENE RESPONSE SENSOR PROTEIN"/>
    <property type="match status" value="1"/>
</dbReference>
<name>A0A918J2P2_9FLAO</name>
<feature type="domain" description="Histidine kinase" evidence="9">
    <location>
        <begin position="321"/>
        <end position="516"/>
    </location>
</feature>
<evidence type="ECO:0000313" key="11">
    <source>
        <dbReference type="Proteomes" id="UP000634668"/>
    </source>
</evidence>
<dbReference type="SUPFAM" id="SSF103190">
    <property type="entry name" value="Sensory domain-like"/>
    <property type="match status" value="1"/>
</dbReference>
<dbReference type="GO" id="GO:0004673">
    <property type="term" value="F:protein histidine kinase activity"/>
    <property type="evidence" value="ECO:0007669"/>
    <property type="project" value="UniProtKB-EC"/>
</dbReference>
<organism evidence="10 11">
    <name type="scientific">Arenibacter certesii</name>
    <dbReference type="NCBI Taxonomy" id="228955"/>
    <lineage>
        <taxon>Bacteria</taxon>
        <taxon>Pseudomonadati</taxon>
        <taxon>Bacteroidota</taxon>
        <taxon>Flavobacteriia</taxon>
        <taxon>Flavobacteriales</taxon>
        <taxon>Flavobacteriaceae</taxon>
        <taxon>Arenibacter</taxon>
    </lineage>
</organism>
<evidence type="ECO:0000256" key="1">
    <source>
        <dbReference type="ARBA" id="ARBA00000085"/>
    </source>
</evidence>
<keyword evidence="11" id="KW-1185">Reference proteome</keyword>
<dbReference type="PANTHER" id="PTHR41523">
    <property type="entry name" value="TWO-COMPONENT SYSTEM SENSOR PROTEIN"/>
    <property type="match status" value="1"/>
</dbReference>
<dbReference type="Pfam" id="PF07568">
    <property type="entry name" value="HisKA_2"/>
    <property type="match status" value="1"/>
</dbReference>
<evidence type="ECO:0000256" key="5">
    <source>
        <dbReference type="ARBA" id="ARBA00022741"/>
    </source>
</evidence>
<evidence type="ECO:0000256" key="7">
    <source>
        <dbReference type="ARBA" id="ARBA00022840"/>
    </source>
</evidence>
<keyword evidence="8" id="KW-1133">Transmembrane helix</keyword>
<feature type="transmembrane region" description="Helical" evidence="8">
    <location>
        <begin position="274"/>
        <end position="295"/>
    </location>
</feature>
<dbReference type="Gene3D" id="3.30.450.20">
    <property type="entry name" value="PAS domain"/>
    <property type="match status" value="2"/>
</dbReference>
<keyword evidence="3" id="KW-0597">Phosphoprotein</keyword>
<comment type="caution">
    <text evidence="10">The sequence shown here is derived from an EMBL/GenBank/DDBJ whole genome shotgun (WGS) entry which is preliminary data.</text>
</comment>
<dbReference type="AlphaFoldDB" id="A0A918J2P2"/>
<dbReference type="EC" id="2.7.13.3" evidence="2"/>
<accession>A0A918J2P2</accession>
<evidence type="ECO:0000256" key="2">
    <source>
        <dbReference type="ARBA" id="ARBA00012438"/>
    </source>
</evidence>
<keyword evidence="4" id="KW-0808">Transferase</keyword>
<reference evidence="10" key="2">
    <citation type="submission" date="2020-09" db="EMBL/GenBank/DDBJ databases">
        <authorList>
            <person name="Sun Q."/>
            <person name="Kim S."/>
        </authorList>
    </citation>
    <scope>NUCLEOTIDE SEQUENCE</scope>
    <source>
        <strain evidence="10">KCTC 12113</strain>
    </source>
</reference>
<keyword evidence="6" id="KW-0418">Kinase</keyword>
<dbReference type="InterPro" id="IPR005467">
    <property type="entry name" value="His_kinase_dom"/>
</dbReference>
<evidence type="ECO:0000256" key="3">
    <source>
        <dbReference type="ARBA" id="ARBA00022553"/>
    </source>
</evidence>
<evidence type="ECO:0000256" key="8">
    <source>
        <dbReference type="SAM" id="Phobius"/>
    </source>
</evidence>
<dbReference type="InterPro" id="IPR011495">
    <property type="entry name" value="Sig_transdc_His_kin_sub2_dim/P"/>
</dbReference>
<dbReference type="Gene3D" id="3.30.565.10">
    <property type="entry name" value="Histidine kinase-like ATPase, C-terminal domain"/>
    <property type="match status" value="1"/>
</dbReference>
<keyword evidence="5" id="KW-0547">Nucleotide-binding</keyword>
<keyword evidence="8" id="KW-0472">Membrane</keyword>
<evidence type="ECO:0000256" key="4">
    <source>
        <dbReference type="ARBA" id="ARBA00022679"/>
    </source>
</evidence>
<sequence>MEKRLVFISLALFVVTTATIWRISYQRVDVYQSNVELVENIKAANRLSTANYQLENLYDFSKKHVFFIRDLIKLDLESDLSIELIKEKLGMFLKTDDNYFLARFIDPLGMEIIRVEDNKISDADIIQYKGNRYFFKESIRLKQGDLYVSNLDLNMEHGEIEIPYRPTIRFFTPLFLNDELRGIVGLNLKAQNWLTHFKRQHVGLLTDNRKDLPVGYGELYSISEEELLQKNRNENPIYSYRAVNLEGKTLFTLYTKINNELIDKKVKDYKNRTFLYAFLLNTGVVLFLFIIYSLYRKNSAIYVLNKKVEIRIRERDLLLKEIHHRVKNNLQVITGLLSLQSSFIKDEKTKGLFRYGQYRINSMSIIHEMLYQSDDLTKIDYGEYLIRLVTNLIASMKGGDSNIHLNVNADELYLNLDTSVPLGLIINEIVTNSLKYGIVNGAEGNIYIEIEKLKYPNYILKIGDDGIGFPEEVEFKNTKSLGLKLIHKLVVQIKGDIEKDSSKPGTHYIITFQEIEEIL</sequence>
<dbReference type="Proteomes" id="UP000634668">
    <property type="component" value="Unassembled WGS sequence"/>
</dbReference>
<protein>
    <recommendedName>
        <fullName evidence="2">histidine kinase</fullName>
        <ecNumber evidence="2">2.7.13.3</ecNumber>
    </recommendedName>
</protein>
<comment type="catalytic activity">
    <reaction evidence="1">
        <text>ATP + protein L-histidine = ADP + protein N-phospho-L-histidine.</text>
        <dbReference type="EC" id="2.7.13.3"/>
    </reaction>
</comment>